<name>A0AAN9JD85_CLITE</name>
<keyword evidence="9" id="KW-1185">Reference proteome</keyword>
<dbReference type="FunFam" id="1.10.10.10:FF:000322">
    <property type="entry name" value="Probable disease resistance protein At1g63360"/>
    <property type="match status" value="1"/>
</dbReference>
<gene>
    <name evidence="8" type="ORF">RJT34_18544</name>
</gene>
<dbReference type="EMBL" id="JAYKXN010000004">
    <property type="protein sequence ID" value="KAK7295633.1"/>
    <property type="molecule type" value="Genomic_DNA"/>
</dbReference>
<proteinExistence type="predicted"/>
<dbReference type="InterPro" id="IPR027417">
    <property type="entry name" value="P-loop_NTPase"/>
</dbReference>
<feature type="domain" description="NB-ARC" evidence="4">
    <location>
        <begin position="167"/>
        <end position="344"/>
    </location>
</feature>
<feature type="domain" description="Disease resistance protein winged helix" evidence="6">
    <location>
        <begin position="426"/>
        <end position="505"/>
    </location>
</feature>
<dbReference type="SUPFAM" id="SSF52058">
    <property type="entry name" value="L domain-like"/>
    <property type="match status" value="1"/>
</dbReference>
<dbReference type="Gene3D" id="1.10.10.10">
    <property type="entry name" value="Winged helix-like DNA-binding domain superfamily/Winged helix DNA-binding domain"/>
    <property type="match status" value="1"/>
</dbReference>
<evidence type="ECO:0000256" key="2">
    <source>
        <dbReference type="ARBA" id="ARBA00022741"/>
    </source>
</evidence>
<dbReference type="Pfam" id="PF23598">
    <property type="entry name" value="LRR_14"/>
    <property type="match status" value="1"/>
</dbReference>
<evidence type="ECO:0000313" key="8">
    <source>
        <dbReference type="EMBL" id="KAK7295633.1"/>
    </source>
</evidence>
<dbReference type="PANTHER" id="PTHR23155:SF1193">
    <property type="entry name" value="DISEASE RESISTANCE PROTEIN RPP13-RELATED"/>
    <property type="match status" value="1"/>
</dbReference>
<dbReference type="InterPro" id="IPR032675">
    <property type="entry name" value="LRR_dom_sf"/>
</dbReference>
<evidence type="ECO:0000313" key="9">
    <source>
        <dbReference type="Proteomes" id="UP001359559"/>
    </source>
</evidence>
<dbReference type="Gene3D" id="3.80.10.10">
    <property type="entry name" value="Ribonuclease Inhibitor"/>
    <property type="match status" value="1"/>
</dbReference>
<sequence>MVDSVVTVLLANLQRFLEDEINLLSGVEDKVRSLQHELKFVDIFLKSSTGKRNDKSVKEVVDQIREVAQKAEDVVDIYIANDTRHRQRNKLSKLLHLKEHVMVLHEVNAEIVKIENSIEEIYNNRERYCIIEGESGREQFAAAESLRERRRDVEEKDVVGFVNDSRVVIGKLMEGDSDRKVVSIIGMGGLGKTTLTRKIYNSNQVKDLFPCRAWGYVSNDYRPTELLQCLLKCLLSMAEYNALFKKKQDGDEVDAMSDGKLKKKLEECLKGKKYLIVLDDIWKTEAWDDVERAFPDDKNGSRILITSRIQQVAHYTGSTSPYNLPSLNKEESWELFTRKVFRGRECPSDLESPGKSIVESCKGLPLAIEVLAGLVAKKEKSEREWLRMKKISWKLTEDKFEVMDILRLSYNNLPQRLKPCFLYLAVYPEDYEIRARDVIQMWIAEGFIQPHEGGMSSTGAPEPEDIAEYYLDELVDRSLVQVSSRRSLDRGVRTCRIHDLLRDLCISEGKSEKLVEVSTNINKIDSLINARRLSLHCKVESNVFTKEANQQRTRSLFFFSNREGEFPKNVLTEFKLARVVYTTTTEAPLPYSYWLAYTTINWERMIHLRYLNIQGKVKHIPASVSNLWNLETLDVGWVKTVSCEIWKLKRLKHLYLRDAKRVALPPESGGEIKINLQTLWLGIRRFTFRNRYKGIVLRLKPDIFPQLKKLVLGSPSFRISGQRLGNFSRLLDPLPSLSHISNLQSLKTFGQFEPQSDDANAFPSNLTKLTLKDLELQDDFFSISTLGQLTNLRIMKLIYQLDDCRFHLKLVAGDFPQLEVFEMREINVCKWTLQKGAMPRLRHLVIHDCKCLDELPQQLWCLTTSPRVHVLKPNHALAKSLLQVEFKDGSKPIISL</sequence>
<dbReference type="Gene3D" id="3.40.50.300">
    <property type="entry name" value="P-loop containing nucleotide triphosphate hydrolases"/>
    <property type="match status" value="1"/>
</dbReference>
<keyword evidence="3" id="KW-0611">Plant defense</keyword>
<evidence type="ECO:0000259" key="7">
    <source>
        <dbReference type="Pfam" id="PF23598"/>
    </source>
</evidence>
<comment type="caution">
    <text evidence="8">The sequence shown here is derived from an EMBL/GenBank/DDBJ whole genome shotgun (WGS) entry which is preliminary data.</text>
</comment>
<evidence type="ECO:0000259" key="6">
    <source>
        <dbReference type="Pfam" id="PF23559"/>
    </source>
</evidence>
<feature type="domain" description="Disease resistance N-terminal" evidence="5">
    <location>
        <begin position="5"/>
        <end position="92"/>
    </location>
</feature>
<dbReference type="Pfam" id="PF00931">
    <property type="entry name" value="NB-ARC"/>
    <property type="match status" value="1"/>
</dbReference>
<dbReference type="InterPro" id="IPR042197">
    <property type="entry name" value="Apaf_helical"/>
</dbReference>
<feature type="domain" description="Disease resistance R13L4/SHOC-2-like LRR" evidence="7">
    <location>
        <begin position="553"/>
        <end position="772"/>
    </location>
</feature>
<keyword evidence="1" id="KW-0677">Repeat</keyword>
<organism evidence="8 9">
    <name type="scientific">Clitoria ternatea</name>
    <name type="common">Butterfly pea</name>
    <dbReference type="NCBI Taxonomy" id="43366"/>
    <lineage>
        <taxon>Eukaryota</taxon>
        <taxon>Viridiplantae</taxon>
        <taxon>Streptophyta</taxon>
        <taxon>Embryophyta</taxon>
        <taxon>Tracheophyta</taxon>
        <taxon>Spermatophyta</taxon>
        <taxon>Magnoliopsida</taxon>
        <taxon>eudicotyledons</taxon>
        <taxon>Gunneridae</taxon>
        <taxon>Pentapetalae</taxon>
        <taxon>rosids</taxon>
        <taxon>fabids</taxon>
        <taxon>Fabales</taxon>
        <taxon>Fabaceae</taxon>
        <taxon>Papilionoideae</taxon>
        <taxon>50 kb inversion clade</taxon>
        <taxon>NPAAA clade</taxon>
        <taxon>indigoferoid/millettioid clade</taxon>
        <taxon>Phaseoleae</taxon>
        <taxon>Clitoria</taxon>
    </lineage>
</organism>
<dbReference type="CDD" id="cd14798">
    <property type="entry name" value="RX-CC_like"/>
    <property type="match status" value="1"/>
</dbReference>
<dbReference type="InterPro" id="IPR002182">
    <property type="entry name" value="NB-ARC"/>
</dbReference>
<evidence type="ECO:0000259" key="5">
    <source>
        <dbReference type="Pfam" id="PF18052"/>
    </source>
</evidence>
<dbReference type="Gene3D" id="1.10.8.430">
    <property type="entry name" value="Helical domain of apoptotic protease-activating factors"/>
    <property type="match status" value="1"/>
</dbReference>
<dbReference type="InterPro" id="IPR055414">
    <property type="entry name" value="LRR_R13L4/SHOC2-like"/>
</dbReference>
<accession>A0AAN9JD85</accession>
<dbReference type="GO" id="GO:0098542">
    <property type="term" value="P:defense response to other organism"/>
    <property type="evidence" value="ECO:0007669"/>
    <property type="project" value="TreeGrafter"/>
</dbReference>
<dbReference type="FunFam" id="3.40.50.300:FF:001091">
    <property type="entry name" value="Probable disease resistance protein At1g61300"/>
    <property type="match status" value="1"/>
</dbReference>
<keyword evidence="2" id="KW-0547">Nucleotide-binding</keyword>
<protein>
    <submittedName>
        <fullName evidence="8">Uncharacterized protein</fullName>
    </submittedName>
</protein>
<dbReference type="AlphaFoldDB" id="A0AAN9JD85"/>
<evidence type="ECO:0000256" key="1">
    <source>
        <dbReference type="ARBA" id="ARBA00022737"/>
    </source>
</evidence>
<dbReference type="InterPro" id="IPR044974">
    <property type="entry name" value="Disease_R_plants"/>
</dbReference>
<dbReference type="Pfam" id="PF18052">
    <property type="entry name" value="Rx_N"/>
    <property type="match status" value="1"/>
</dbReference>
<dbReference type="GO" id="GO:0043531">
    <property type="term" value="F:ADP binding"/>
    <property type="evidence" value="ECO:0007669"/>
    <property type="project" value="InterPro"/>
</dbReference>
<evidence type="ECO:0000259" key="4">
    <source>
        <dbReference type="Pfam" id="PF00931"/>
    </source>
</evidence>
<dbReference type="SUPFAM" id="SSF52540">
    <property type="entry name" value="P-loop containing nucleoside triphosphate hydrolases"/>
    <property type="match status" value="1"/>
</dbReference>
<dbReference type="PRINTS" id="PR00364">
    <property type="entry name" value="DISEASERSIST"/>
</dbReference>
<dbReference type="Pfam" id="PF23559">
    <property type="entry name" value="WHD_DRP"/>
    <property type="match status" value="1"/>
</dbReference>
<dbReference type="Gene3D" id="1.20.5.4130">
    <property type="match status" value="1"/>
</dbReference>
<dbReference type="InterPro" id="IPR038005">
    <property type="entry name" value="RX-like_CC"/>
</dbReference>
<dbReference type="InterPro" id="IPR041118">
    <property type="entry name" value="Rx_N"/>
</dbReference>
<dbReference type="InterPro" id="IPR036388">
    <property type="entry name" value="WH-like_DNA-bd_sf"/>
</dbReference>
<dbReference type="InterPro" id="IPR058922">
    <property type="entry name" value="WHD_DRP"/>
</dbReference>
<dbReference type="PANTHER" id="PTHR23155">
    <property type="entry name" value="DISEASE RESISTANCE PROTEIN RP"/>
    <property type="match status" value="1"/>
</dbReference>
<dbReference type="Proteomes" id="UP001359559">
    <property type="component" value="Unassembled WGS sequence"/>
</dbReference>
<evidence type="ECO:0000256" key="3">
    <source>
        <dbReference type="ARBA" id="ARBA00022821"/>
    </source>
</evidence>
<reference evidence="8 9" key="1">
    <citation type="submission" date="2024-01" db="EMBL/GenBank/DDBJ databases">
        <title>The genomes of 5 underutilized Papilionoideae crops provide insights into root nodulation and disease resistance.</title>
        <authorList>
            <person name="Yuan L."/>
        </authorList>
    </citation>
    <scope>NUCLEOTIDE SEQUENCE [LARGE SCALE GENOMIC DNA]</scope>
    <source>
        <strain evidence="8">LY-2023</strain>
        <tissue evidence="8">Leaf</tissue>
    </source>
</reference>